<dbReference type="InterPro" id="IPR023168">
    <property type="entry name" value="GatB_Yqey_C_2"/>
</dbReference>
<proteinExistence type="predicted"/>
<dbReference type="Pfam" id="PF09424">
    <property type="entry name" value="YqeY"/>
    <property type="match status" value="1"/>
</dbReference>
<reference evidence="1" key="1">
    <citation type="submission" date="2022-03" db="EMBL/GenBank/DDBJ databases">
        <title>Aurantimonas Liuensis sp. Nov., isolated from the hadal seawater of the Mariana Trench.</title>
        <authorList>
            <person name="Liu R."/>
        </authorList>
    </citation>
    <scope>NUCLEOTIDE SEQUENCE</scope>
    <source>
        <strain evidence="1">LRZ36</strain>
    </source>
</reference>
<dbReference type="PANTHER" id="PTHR28055">
    <property type="entry name" value="ALTERED INHERITANCE OF MITOCHONDRIA PROTEIN 41, MITOCHONDRIAL"/>
    <property type="match status" value="1"/>
</dbReference>
<evidence type="ECO:0000313" key="2">
    <source>
        <dbReference type="Proteomes" id="UP001155220"/>
    </source>
</evidence>
<dbReference type="GO" id="GO:0016884">
    <property type="term" value="F:carbon-nitrogen ligase activity, with glutamine as amido-N-donor"/>
    <property type="evidence" value="ECO:0007669"/>
    <property type="project" value="InterPro"/>
</dbReference>
<sequence>MREHLADALNTATQNQDKRRISTLRLIKAAIKDRDVANRNAGRDPVSDDEVLHILAKMIKQRIESAKDYEDRGRLELAEQEREEIAVIRDLLPPQLDSGEMEQACRQVVEETDSKGLRDVGRCMNALKERFPGTLDIGKASTVVKGLLR</sequence>
<dbReference type="Gene3D" id="1.10.10.410">
    <property type="match status" value="1"/>
</dbReference>
<dbReference type="SUPFAM" id="SSF89095">
    <property type="entry name" value="GatB/YqeY motif"/>
    <property type="match status" value="1"/>
</dbReference>
<dbReference type="RefSeq" id="WP_253963919.1">
    <property type="nucleotide sequence ID" value="NZ_JALHBS010000043.1"/>
</dbReference>
<gene>
    <name evidence="1" type="ORF">MJ956_07795</name>
</gene>
<accession>A0A9X2H7E5</accession>
<evidence type="ECO:0000313" key="1">
    <source>
        <dbReference type="EMBL" id="MCP3055055.1"/>
    </source>
</evidence>
<dbReference type="InterPro" id="IPR019004">
    <property type="entry name" value="YqeY/Aim41"/>
</dbReference>
<keyword evidence="2" id="KW-1185">Reference proteome</keyword>
<dbReference type="Gene3D" id="1.10.1510.10">
    <property type="entry name" value="Uncharacterised protein YqeY/AIM41 PF09424, N-terminal domain"/>
    <property type="match status" value="1"/>
</dbReference>
<dbReference type="AlphaFoldDB" id="A0A9X2H7E5"/>
<comment type="caution">
    <text evidence="1">The sequence shown here is derived from an EMBL/GenBank/DDBJ whole genome shotgun (WGS) entry which is preliminary data.</text>
</comment>
<dbReference type="EMBL" id="JALHBS010000043">
    <property type="protein sequence ID" value="MCP3055055.1"/>
    <property type="molecule type" value="Genomic_DNA"/>
</dbReference>
<dbReference type="InterPro" id="IPR003789">
    <property type="entry name" value="Asn/Gln_tRNA_amidoTrase-B-like"/>
</dbReference>
<name>A0A9X2H7E5_9HYPH</name>
<dbReference type="PANTHER" id="PTHR28055:SF1">
    <property type="entry name" value="ALTERED INHERITANCE OF MITOCHONDRIA PROTEIN 41, MITOCHONDRIAL"/>
    <property type="match status" value="1"/>
</dbReference>
<protein>
    <submittedName>
        <fullName evidence="1">GatB/YqeY domain-containing protein</fullName>
    </submittedName>
</protein>
<dbReference type="InterPro" id="IPR042184">
    <property type="entry name" value="YqeY/Aim41_N"/>
</dbReference>
<organism evidence="1 2">
    <name type="scientific">Aurantimonas marianensis</name>
    <dbReference type="NCBI Taxonomy" id="2920428"/>
    <lineage>
        <taxon>Bacteria</taxon>
        <taxon>Pseudomonadati</taxon>
        <taxon>Pseudomonadota</taxon>
        <taxon>Alphaproteobacteria</taxon>
        <taxon>Hyphomicrobiales</taxon>
        <taxon>Aurantimonadaceae</taxon>
        <taxon>Aurantimonas</taxon>
    </lineage>
</organism>
<dbReference type="Proteomes" id="UP001155220">
    <property type="component" value="Unassembled WGS sequence"/>
</dbReference>